<name>A0A4Y2R5Q0_ARAVE</name>
<dbReference type="Proteomes" id="UP000499080">
    <property type="component" value="Unassembled WGS sequence"/>
</dbReference>
<protein>
    <submittedName>
        <fullName evidence="2">Uncharacterized protein</fullName>
    </submittedName>
</protein>
<sequence>MEPHQLILIVSPDVLVANQTLSDTKVKKKRKFLFSSPLQPKISRNNWNEEQHQEEHLSVNGTSLQISREVPSNFSISPPASQMMLADPLDISSQSYK</sequence>
<gene>
    <name evidence="2" type="ORF">AVEN_274192_1</name>
</gene>
<reference evidence="2 3" key="1">
    <citation type="journal article" date="2019" name="Sci. Rep.">
        <title>Orb-weaving spider Araneus ventricosus genome elucidates the spidroin gene catalogue.</title>
        <authorList>
            <person name="Kono N."/>
            <person name="Nakamura H."/>
            <person name="Ohtoshi R."/>
            <person name="Moran D.A.P."/>
            <person name="Shinohara A."/>
            <person name="Yoshida Y."/>
            <person name="Fujiwara M."/>
            <person name="Mori M."/>
            <person name="Tomita M."/>
            <person name="Arakawa K."/>
        </authorList>
    </citation>
    <scope>NUCLEOTIDE SEQUENCE [LARGE SCALE GENOMIC DNA]</scope>
</reference>
<feature type="region of interest" description="Disordered" evidence="1">
    <location>
        <begin position="77"/>
        <end position="97"/>
    </location>
</feature>
<proteinExistence type="predicted"/>
<organism evidence="2 3">
    <name type="scientific">Araneus ventricosus</name>
    <name type="common">Orbweaver spider</name>
    <name type="synonym">Epeira ventricosa</name>
    <dbReference type="NCBI Taxonomy" id="182803"/>
    <lineage>
        <taxon>Eukaryota</taxon>
        <taxon>Metazoa</taxon>
        <taxon>Ecdysozoa</taxon>
        <taxon>Arthropoda</taxon>
        <taxon>Chelicerata</taxon>
        <taxon>Arachnida</taxon>
        <taxon>Araneae</taxon>
        <taxon>Araneomorphae</taxon>
        <taxon>Entelegynae</taxon>
        <taxon>Araneoidea</taxon>
        <taxon>Araneidae</taxon>
        <taxon>Araneus</taxon>
    </lineage>
</organism>
<evidence type="ECO:0000313" key="3">
    <source>
        <dbReference type="Proteomes" id="UP000499080"/>
    </source>
</evidence>
<comment type="caution">
    <text evidence="2">The sequence shown here is derived from an EMBL/GenBank/DDBJ whole genome shotgun (WGS) entry which is preliminary data.</text>
</comment>
<dbReference type="EMBL" id="BGPR01015779">
    <property type="protein sequence ID" value="GBN70569.1"/>
    <property type="molecule type" value="Genomic_DNA"/>
</dbReference>
<evidence type="ECO:0000313" key="2">
    <source>
        <dbReference type="EMBL" id="GBN70569.1"/>
    </source>
</evidence>
<feature type="compositionally biased region" description="Basic and acidic residues" evidence="1">
    <location>
        <begin position="47"/>
        <end position="57"/>
    </location>
</feature>
<accession>A0A4Y2R5Q0</accession>
<keyword evidence="3" id="KW-1185">Reference proteome</keyword>
<feature type="region of interest" description="Disordered" evidence="1">
    <location>
        <begin position="40"/>
        <end position="61"/>
    </location>
</feature>
<evidence type="ECO:0000256" key="1">
    <source>
        <dbReference type="SAM" id="MobiDB-lite"/>
    </source>
</evidence>
<dbReference type="AlphaFoldDB" id="A0A4Y2R5Q0"/>